<dbReference type="Proteomes" id="UP000694865">
    <property type="component" value="Unplaced"/>
</dbReference>
<reference evidence="3" key="1">
    <citation type="submission" date="2025-08" db="UniProtKB">
        <authorList>
            <consortium name="RefSeq"/>
        </authorList>
    </citation>
    <scope>IDENTIFICATION</scope>
    <source>
        <tissue evidence="3">Testes</tissue>
    </source>
</reference>
<evidence type="ECO:0000313" key="2">
    <source>
        <dbReference type="Proteomes" id="UP000694865"/>
    </source>
</evidence>
<proteinExistence type="predicted"/>
<dbReference type="GeneID" id="100371659"/>
<gene>
    <name evidence="3" type="primary">LOC100371659</name>
</gene>
<feature type="chain" id="PRO_5047160773" evidence="1">
    <location>
        <begin position="21"/>
        <end position="125"/>
    </location>
</feature>
<keyword evidence="1" id="KW-0732">Signal</keyword>
<dbReference type="RefSeq" id="XP_002731391.1">
    <property type="nucleotide sequence ID" value="XM_002731345.1"/>
</dbReference>
<evidence type="ECO:0000256" key="1">
    <source>
        <dbReference type="SAM" id="SignalP"/>
    </source>
</evidence>
<organism evidence="2 3">
    <name type="scientific">Saccoglossus kowalevskii</name>
    <name type="common">Acorn worm</name>
    <dbReference type="NCBI Taxonomy" id="10224"/>
    <lineage>
        <taxon>Eukaryota</taxon>
        <taxon>Metazoa</taxon>
        <taxon>Hemichordata</taxon>
        <taxon>Enteropneusta</taxon>
        <taxon>Harrimaniidae</taxon>
        <taxon>Saccoglossus</taxon>
    </lineage>
</organism>
<accession>A0ABM0GJS5</accession>
<protein>
    <submittedName>
        <fullName evidence="3">Uncharacterized protein LOC100371659</fullName>
    </submittedName>
</protein>
<sequence length="125" mass="13100">MNMLGCTVLALFLLLATGKASKTDATVTGDALNEQSEITCKCNPPCKGRDTCVTLGACYAVSSPWMNASYLGCVREDAANQTCGKSRPRGPKCCTSDLCNDVDTKDASSEVAPDMDLPVGSSSDY</sequence>
<name>A0ABM0GJS5_SACKO</name>
<feature type="signal peptide" evidence="1">
    <location>
        <begin position="1"/>
        <end position="20"/>
    </location>
</feature>
<evidence type="ECO:0000313" key="3">
    <source>
        <dbReference type="RefSeq" id="XP_002731391.1"/>
    </source>
</evidence>
<keyword evidence="2" id="KW-1185">Reference proteome</keyword>